<evidence type="ECO:0000256" key="4">
    <source>
        <dbReference type="ARBA" id="ARBA00022989"/>
    </source>
</evidence>
<dbReference type="PANTHER" id="PTHR30572">
    <property type="entry name" value="MEMBRANE COMPONENT OF TRANSPORTER-RELATED"/>
    <property type="match status" value="1"/>
</dbReference>
<evidence type="ECO:0000256" key="5">
    <source>
        <dbReference type="ARBA" id="ARBA00023136"/>
    </source>
</evidence>
<proteinExistence type="inferred from homology"/>
<keyword evidence="5 7" id="KW-0472">Membrane</keyword>
<comment type="subcellular location">
    <subcellularLocation>
        <location evidence="1">Cell membrane</location>
        <topology evidence="1">Multi-pass membrane protein</topology>
    </subcellularLocation>
</comment>
<organism evidence="9">
    <name type="scientific">marine sediment metagenome</name>
    <dbReference type="NCBI Taxonomy" id="412755"/>
    <lineage>
        <taxon>unclassified sequences</taxon>
        <taxon>metagenomes</taxon>
        <taxon>ecological metagenomes</taxon>
    </lineage>
</organism>
<keyword evidence="2" id="KW-1003">Cell membrane</keyword>
<evidence type="ECO:0000313" key="9">
    <source>
        <dbReference type="EMBL" id="KKK59822.1"/>
    </source>
</evidence>
<sequence length="204" mass="21450">MLPETGTIDDLRLFAHLHTVQSLLGVGAVVNAIEIVGCGCHVDVIRLGRDIQAMLPGTRTTTITQIAEAQANTMRIVRRFSIGLGVVLLVLGGMSIGNYMSANVLQRRREIGTLMAMGARSRQVLSLFLWKAALLGAVGGALGYGIGTLSAVWLGPLLAAADIRPLPGIWLLSILVGGVLCVGFCIAPCLRAARMDPAVALRGI</sequence>
<dbReference type="InterPro" id="IPR050250">
    <property type="entry name" value="Macrolide_Exporter_MacB"/>
</dbReference>
<dbReference type="GO" id="GO:0022857">
    <property type="term" value="F:transmembrane transporter activity"/>
    <property type="evidence" value="ECO:0007669"/>
    <property type="project" value="TreeGrafter"/>
</dbReference>
<name>A0A0F8WSC8_9ZZZZ</name>
<protein>
    <recommendedName>
        <fullName evidence="8">ABC3 transporter permease C-terminal domain-containing protein</fullName>
    </recommendedName>
</protein>
<gene>
    <name evidence="9" type="ORF">LCGC14_3030510</name>
</gene>
<feature type="domain" description="ABC3 transporter permease C-terminal" evidence="8">
    <location>
        <begin position="84"/>
        <end position="197"/>
    </location>
</feature>
<evidence type="ECO:0000259" key="8">
    <source>
        <dbReference type="Pfam" id="PF02687"/>
    </source>
</evidence>
<reference evidence="9" key="1">
    <citation type="journal article" date="2015" name="Nature">
        <title>Complex archaea that bridge the gap between prokaryotes and eukaryotes.</title>
        <authorList>
            <person name="Spang A."/>
            <person name="Saw J.H."/>
            <person name="Jorgensen S.L."/>
            <person name="Zaremba-Niedzwiedzka K."/>
            <person name="Martijn J."/>
            <person name="Lind A.E."/>
            <person name="van Eijk R."/>
            <person name="Schleper C."/>
            <person name="Guy L."/>
            <person name="Ettema T.J."/>
        </authorList>
    </citation>
    <scope>NUCLEOTIDE SEQUENCE</scope>
</reference>
<feature type="transmembrane region" description="Helical" evidence="7">
    <location>
        <begin position="82"/>
        <end position="105"/>
    </location>
</feature>
<keyword evidence="4 7" id="KW-1133">Transmembrane helix</keyword>
<dbReference type="GO" id="GO:0005886">
    <property type="term" value="C:plasma membrane"/>
    <property type="evidence" value="ECO:0007669"/>
    <property type="project" value="UniProtKB-SubCell"/>
</dbReference>
<dbReference type="AlphaFoldDB" id="A0A0F8WSC8"/>
<evidence type="ECO:0000256" key="1">
    <source>
        <dbReference type="ARBA" id="ARBA00004651"/>
    </source>
</evidence>
<feature type="transmembrane region" description="Helical" evidence="7">
    <location>
        <begin position="125"/>
        <end position="147"/>
    </location>
</feature>
<feature type="transmembrane region" description="Helical" evidence="7">
    <location>
        <begin position="167"/>
        <end position="187"/>
    </location>
</feature>
<dbReference type="Pfam" id="PF02687">
    <property type="entry name" value="FtsX"/>
    <property type="match status" value="1"/>
</dbReference>
<dbReference type="EMBL" id="LAZR01063273">
    <property type="protein sequence ID" value="KKK59822.1"/>
    <property type="molecule type" value="Genomic_DNA"/>
</dbReference>
<comment type="caution">
    <text evidence="9">The sequence shown here is derived from an EMBL/GenBank/DDBJ whole genome shotgun (WGS) entry which is preliminary data.</text>
</comment>
<evidence type="ECO:0000256" key="6">
    <source>
        <dbReference type="ARBA" id="ARBA00038076"/>
    </source>
</evidence>
<dbReference type="PANTHER" id="PTHR30572:SF4">
    <property type="entry name" value="ABC TRANSPORTER PERMEASE YTRF"/>
    <property type="match status" value="1"/>
</dbReference>
<comment type="similarity">
    <text evidence="6">Belongs to the ABC-4 integral membrane protein family.</text>
</comment>
<evidence type="ECO:0000256" key="3">
    <source>
        <dbReference type="ARBA" id="ARBA00022692"/>
    </source>
</evidence>
<accession>A0A0F8WSC8</accession>
<evidence type="ECO:0000256" key="2">
    <source>
        <dbReference type="ARBA" id="ARBA00022475"/>
    </source>
</evidence>
<keyword evidence="3 7" id="KW-0812">Transmembrane</keyword>
<evidence type="ECO:0000256" key="7">
    <source>
        <dbReference type="SAM" id="Phobius"/>
    </source>
</evidence>
<dbReference type="InterPro" id="IPR003838">
    <property type="entry name" value="ABC3_permease_C"/>
</dbReference>